<proteinExistence type="predicted"/>
<dbReference type="InterPro" id="IPR029044">
    <property type="entry name" value="Nucleotide-diphossugar_trans"/>
</dbReference>
<protein>
    <submittedName>
        <fullName evidence="2">ATP synthase subunits region ORF 6</fullName>
    </submittedName>
</protein>
<evidence type="ECO:0000313" key="2">
    <source>
        <dbReference type="EMBL" id="SPL72299.1"/>
    </source>
</evidence>
<organism evidence="2 3">
    <name type="scientific">Acinetobacter stercoris</name>
    <dbReference type="NCBI Taxonomy" id="2126983"/>
    <lineage>
        <taxon>Bacteria</taxon>
        <taxon>Pseudomonadati</taxon>
        <taxon>Pseudomonadota</taxon>
        <taxon>Gammaproteobacteria</taxon>
        <taxon>Moraxellales</taxon>
        <taxon>Moraxellaceae</taxon>
        <taxon>Acinetobacter</taxon>
    </lineage>
</organism>
<gene>
    <name evidence="2" type="ORF">KPC_3477</name>
</gene>
<name>A0A2U3N413_9GAMM</name>
<reference evidence="3" key="1">
    <citation type="submission" date="2018-03" db="EMBL/GenBank/DDBJ databases">
        <authorList>
            <person name="Blom J."/>
        </authorList>
    </citation>
    <scope>NUCLEOTIDE SEQUENCE [LARGE SCALE GENOMIC DNA]</scope>
    <source>
        <strain evidence="3">KPC-SM-21</strain>
    </source>
</reference>
<dbReference type="OrthoDB" id="7851643at2"/>
<evidence type="ECO:0000313" key="3">
    <source>
        <dbReference type="Proteomes" id="UP000245974"/>
    </source>
</evidence>
<dbReference type="AlphaFoldDB" id="A0A2U3N413"/>
<dbReference type="Proteomes" id="UP000245974">
    <property type="component" value="Unassembled WGS sequence"/>
</dbReference>
<dbReference type="RefSeq" id="WP_121975692.1">
    <property type="nucleotide sequence ID" value="NZ_OOGT01000255.1"/>
</dbReference>
<dbReference type="InParanoid" id="A0A2U3N413"/>
<feature type="domain" description="Glycosyltransferase 2-like" evidence="1">
    <location>
        <begin position="64"/>
        <end position="130"/>
    </location>
</feature>
<evidence type="ECO:0000259" key="1">
    <source>
        <dbReference type="Pfam" id="PF00535"/>
    </source>
</evidence>
<dbReference type="InterPro" id="IPR001173">
    <property type="entry name" value="Glyco_trans_2-like"/>
</dbReference>
<accession>A0A2U3N413</accession>
<dbReference type="SUPFAM" id="SSF53448">
    <property type="entry name" value="Nucleotide-diphospho-sugar transferases"/>
    <property type="match status" value="1"/>
</dbReference>
<keyword evidence="3" id="KW-1185">Reference proteome</keyword>
<dbReference type="Gene3D" id="3.90.550.10">
    <property type="entry name" value="Spore Coat Polysaccharide Biosynthesis Protein SpsA, Chain A"/>
    <property type="match status" value="1"/>
</dbReference>
<dbReference type="EMBL" id="OOGT01000255">
    <property type="protein sequence ID" value="SPL72299.1"/>
    <property type="molecule type" value="Genomic_DNA"/>
</dbReference>
<dbReference type="Pfam" id="PF00535">
    <property type="entry name" value="Glycos_transf_2"/>
    <property type="match status" value="1"/>
</dbReference>
<sequence>MNIDSRLDAYTCLNSEKKFIKTFSFCTLVTRPDEYLEMVESAKAAGFSEQLAEFFYFDNKNSNTFDAYKGINKALRHVNGEYLIFCHQDILFHHDKCEKLQKILADLDENQADWAIAGNAGKDENGRTHIVISEPDQPNIRQGKIPNEVMSLDENFLIINRKHNIACTTIFHGFHLYGLDLCENARRLGLKAYVIDFLLLHKSSGKVDNSYRVLQKQYISWWSQNCKSRFLWAMCSNFFISSSPFLRYMGNQKKILNLIKSLRKKVYK</sequence>